<sequence length="202" mass="20807">MQTPTQASTRRCLMPRAANGQTHPPQRSSADLRAFTRLGGGHAARPLPLRVALCLARGASGLLLVSLLLGATFTAAPLALAAWVLLLAGATQWTGKRIARHLGAPRPYHLGLSPNHLQQGARGGWPSSHAVSMACVSAAVWVAGVPPLLVVSAVLLTLATGWARIYVGAHFPSDVLAGWGLGLCGGTLGMVLATPWLGSVGV</sequence>
<name>A0ABW2QRL2_9BURK</name>
<dbReference type="EMBL" id="JBHTCA010000043">
    <property type="protein sequence ID" value="MFC7411706.1"/>
    <property type="molecule type" value="Genomic_DNA"/>
</dbReference>
<feature type="transmembrane region" description="Helical" evidence="8">
    <location>
        <begin position="175"/>
        <end position="197"/>
    </location>
</feature>
<feature type="domain" description="Phosphatidic acid phosphatase type 2/haloperoxidase" evidence="9">
    <location>
        <begin position="81"/>
        <end position="190"/>
    </location>
</feature>
<evidence type="ECO:0000256" key="6">
    <source>
        <dbReference type="ARBA" id="ARBA00023136"/>
    </source>
</evidence>
<evidence type="ECO:0000256" key="5">
    <source>
        <dbReference type="ARBA" id="ARBA00022989"/>
    </source>
</evidence>
<dbReference type="InterPro" id="IPR036938">
    <property type="entry name" value="PAP2/HPO_sf"/>
</dbReference>
<dbReference type="Proteomes" id="UP001596501">
    <property type="component" value="Unassembled WGS sequence"/>
</dbReference>
<keyword evidence="2" id="KW-1003">Cell membrane</keyword>
<gene>
    <name evidence="10" type="ORF">ACFQPB_22885</name>
</gene>
<dbReference type="PANTHER" id="PTHR14969:SF62">
    <property type="entry name" value="DECAPRENYLPHOSPHORYL-5-PHOSPHORIBOSE PHOSPHATASE RV3807C-RELATED"/>
    <property type="match status" value="1"/>
</dbReference>
<keyword evidence="5 8" id="KW-1133">Transmembrane helix</keyword>
<accession>A0ABW2QRL2</accession>
<dbReference type="PANTHER" id="PTHR14969">
    <property type="entry name" value="SPHINGOSINE-1-PHOSPHATE PHOSPHOHYDROLASE"/>
    <property type="match status" value="1"/>
</dbReference>
<comment type="subcellular location">
    <subcellularLocation>
        <location evidence="1">Cell membrane</location>
        <topology evidence="1">Multi-pass membrane protein</topology>
    </subcellularLocation>
</comment>
<feature type="transmembrane region" description="Helical" evidence="8">
    <location>
        <begin position="138"/>
        <end position="163"/>
    </location>
</feature>
<feature type="compositionally biased region" description="Polar residues" evidence="7">
    <location>
        <begin position="19"/>
        <end position="29"/>
    </location>
</feature>
<reference evidence="11" key="1">
    <citation type="journal article" date="2019" name="Int. J. Syst. Evol. Microbiol.">
        <title>The Global Catalogue of Microorganisms (GCM) 10K type strain sequencing project: providing services to taxonomists for standard genome sequencing and annotation.</title>
        <authorList>
            <consortium name="The Broad Institute Genomics Platform"/>
            <consortium name="The Broad Institute Genome Sequencing Center for Infectious Disease"/>
            <person name="Wu L."/>
            <person name="Ma J."/>
        </authorList>
    </citation>
    <scope>NUCLEOTIDE SEQUENCE [LARGE SCALE GENOMIC DNA]</scope>
    <source>
        <strain evidence="11">CGMCC 1.12371</strain>
    </source>
</reference>
<evidence type="ECO:0000259" key="9">
    <source>
        <dbReference type="SMART" id="SM00014"/>
    </source>
</evidence>
<dbReference type="RefSeq" id="WP_382228504.1">
    <property type="nucleotide sequence ID" value="NZ_JBHTCA010000043.1"/>
</dbReference>
<organism evidence="10 11">
    <name type="scientific">Hydrogenophaga atypica</name>
    <dbReference type="NCBI Taxonomy" id="249409"/>
    <lineage>
        <taxon>Bacteria</taxon>
        <taxon>Pseudomonadati</taxon>
        <taxon>Pseudomonadota</taxon>
        <taxon>Betaproteobacteria</taxon>
        <taxon>Burkholderiales</taxon>
        <taxon>Comamonadaceae</taxon>
        <taxon>Hydrogenophaga</taxon>
    </lineage>
</organism>
<dbReference type="Pfam" id="PF01569">
    <property type="entry name" value="PAP2"/>
    <property type="match status" value="1"/>
</dbReference>
<evidence type="ECO:0000256" key="7">
    <source>
        <dbReference type="SAM" id="MobiDB-lite"/>
    </source>
</evidence>
<keyword evidence="6 8" id="KW-0472">Membrane</keyword>
<feature type="region of interest" description="Disordered" evidence="7">
    <location>
        <begin position="1"/>
        <end position="29"/>
    </location>
</feature>
<evidence type="ECO:0000256" key="3">
    <source>
        <dbReference type="ARBA" id="ARBA00022692"/>
    </source>
</evidence>
<keyword evidence="4" id="KW-0378">Hydrolase</keyword>
<comment type="caution">
    <text evidence="10">The sequence shown here is derived from an EMBL/GenBank/DDBJ whole genome shotgun (WGS) entry which is preliminary data.</text>
</comment>
<evidence type="ECO:0000313" key="11">
    <source>
        <dbReference type="Proteomes" id="UP001596501"/>
    </source>
</evidence>
<evidence type="ECO:0000256" key="8">
    <source>
        <dbReference type="SAM" id="Phobius"/>
    </source>
</evidence>
<dbReference type="InterPro" id="IPR000326">
    <property type="entry name" value="PAP2/HPO"/>
</dbReference>
<protein>
    <submittedName>
        <fullName evidence="10">Phosphatase PAP2 family protein</fullName>
    </submittedName>
</protein>
<dbReference type="SUPFAM" id="SSF48317">
    <property type="entry name" value="Acid phosphatase/Vanadium-dependent haloperoxidase"/>
    <property type="match status" value="1"/>
</dbReference>
<evidence type="ECO:0000256" key="4">
    <source>
        <dbReference type="ARBA" id="ARBA00022801"/>
    </source>
</evidence>
<keyword evidence="11" id="KW-1185">Reference proteome</keyword>
<dbReference type="SMART" id="SM00014">
    <property type="entry name" value="acidPPc"/>
    <property type="match status" value="1"/>
</dbReference>
<evidence type="ECO:0000256" key="2">
    <source>
        <dbReference type="ARBA" id="ARBA00022475"/>
    </source>
</evidence>
<evidence type="ECO:0000256" key="1">
    <source>
        <dbReference type="ARBA" id="ARBA00004651"/>
    </source>
</evidence>
<keyword evidence="3 8" id="KW-0812">Transmembrane</keyword>
<feature type="transmembrane region" description="Helical" evidence="8">
    <location>
        <begin position="62"/>
        <end position="86"/>
    </location>
</feature>
<evidence type="ECO:0000313" key="10">
    <source>
        <dbReference type="EMBL" id="MFC7411706.1"/>
    </source>
</evidence>
<dbReference type="Gene3D" id="1.20.144.10">
    <property type="entry name" value="Phosphatidic acid phosphatase type 2/haloperoxidase"/>
    <property type="match status" value="1"/>
</dbReference>
<dbReference type="CDD" id="cd01610">
    <property type="entry name" value="PAP2_like"/>
    <property type="match status" value="1"/>
</dbReference>
<proteinExistence type="predicted"/>